<feature type="region of interest" description="Disordered" evidence="1">
    <location>
        <begin position="165"/>
        <end position="195"/>
    </location>
</feature>
<evidence type="ECO:0000313" key="2">
    <source>
        <dbReference type="EnsemblMetazoa" id="ACOM022966-PA.1"/>
    </source>
</evidence>
<name>A0A8W7NYZ7_ANOCL</name>
<organism evidence="2">
    <name type="scientific">Anopheles coluzzii</name>
    <name type="common">African malaria mosquito</name>
    <dbReference type="NCBI Taxonomy" id="1518534"/>
    <lineage>
        <taxon>Eukaryota</taxon>
        <taxon>Metazoa</taxon>
        <taxon>Ecdysozoa</taxon>
        <taxon>Arthropoda</taxon>
        <taxon>Hexapoda</taxon>
        <taxon>Insecta</taxon>
        <taxon>Pterygota</taxon>
        <taxon>Neoptera</taxon>
        <taxon>Endopterygota</taxon>
        <taxon>Diptera</taxon>
        <taxon>Nematocera</taxon>
        <taxon>Culicoidea</taxon>
        <taxon>Culicidae</taxon>
        <taxon>Anophelinae</taxon>
        <taxon>Anopheles</taxon>
    </lineage>
</organism>
<dbReference type="Proteomes" id="UP000075882">
    <property type="component" value="Unassembled WGS sequence"/>
</dbReference>
<feature type="compositionally biased region" description="Polar residues" evidence="1">
    <location>
        <begin position="169"/>
        <end position="179"/>
    </location>
</feature>
<protein>
    <submittedName>
        <fullName evidence="2">Uncharacterized protein</fullName>
    </submittedName>
</protein>
<feature type="compositionally biased region" description="Polar residues" evidence="1">
    <location>
        <begin position="186"/>
        <end position="195"/>
    </location>
</feature>
<dbReference type="EnsemblMetazoa" id="ACOM022966-RA">
    <property type="protein sequence ID" value="ACOM022966-PA.1"/>
    <property type="gene ID" value="ACOM022966"/>
</dbReference>
<dbReference type="AlphaFoldDB" id="A0A8W7NYZ7"/>
<accession>A0A8W7NYZ7</accession>
<sequence>MSPERSCPPTCAGYEHGQTTGKYRVLHPPLSHQQCSWWAVVLPNQCLAIFEFHHAPHPSTSNIVALIDAFQQTGPWIAICCAIFYPQKPKVGSIREPRYENLRSRSVQTTHLRTVTSDARPVCRTVSSGIFKVDLKSVDSLTNELWMAAQNATEDDRWIDVEAHRLDRQTPSPGDSRGSTFRDRQNTTVNLSNKSGPCNVAIENSEASSRGKNYPLKRIVLRSQWPLQEATVPSSRRWDRGKIHLLQVSVKDVSSFGENLQTR</sequence>
<proteinExistence type="predicted"/>
<evidence type="ECO:0000256" key="1">
    <source>
        <dbReference type="SAM" id="MobiDB-lite"/>
    </source>
</evidence>
<reference evidence="2" key="1">
    <citation type="submission" date="2022-08" db="UniProtKB">
        <authorList>
            <consortium name="EnsemblMetazoa"/>
        </authorList>
    </citation>
    <scope>IDENTIFICATION</scope>
</reference>